<feature type="domain" description="SnoaL-like" evidence="1">
    <location>
        <begin position="7"/>
        <end position="109"/>
    </location>
</feature>
<sequence>MPDPERVDAFARLVEVGDFIAAIEGFYAEDAWMQENADPPRRGRNNLIAHERRVMAAFPQVTARRLGPALIAGDTVAMRWRFEMRPAEGPPRRFEEVSWQLWRDDRIAEERFFYDPRQMAG</sequence>
<dbReference type="InterPro" id="IPR037401">
    <property type="entry name" value="SnoaL-like"/>
</dbReference>
<dbReference type="Pfam" id="PF12680">
    <property type="entry name" value="SnoaL_2"/>
    <property type="match status" value="1"/>
</dbReference>
<dbReference type="Gene3D" id="3.10.450.50">
    <property type="match status" value="1"/>
</dbReference>
<organism evidence="2 3">
    <name type="scientific">Marinibaculum pumilum</name>
    <dbReference type="NCBI Taxonomy" id="1766165"/>
    <lineage>
        <taxon>Bacteria</taxon>
        <taxon>Pseudomonadati</taxon>
        <taxon>Pseudomonadota</taxon>
        <taxon>Alphaproteobacteria</taxon>
        <taxon>Rhodospirillales</taxon>
        <taxon>Rhodospirillaceae</taxon>
        <taxon>Marinibaculum</taxon>
    </lineage>
</organism>
<comment type="caution">
    <text evidence="2">The sequence shown here is derived from an EMBL/GenBank/DDBJ whole genome shotgun (WGS) entry which is preliminary data.</text>
</comment>
<dbReference type="Proteomes" id="UP001595528">
    <property type="component" value="Unassembled WGS sequence"/>
</dbReference>
<dbReference type="InterPro" id="IPR032710">
    <property type="entry name" value="NTF2-like_dom_sf"/>
</dbReference>
<protein>
    <submittedName>
        <fullName evidence="2">Nuclear transport factor 2 family protein</fullName>
    </submittedName>
</protein>
<reference evidence="3" key="1">
    <citation type="journal article" date="2019" name="Int. J. Syst. Evol. Microbiol.">
        <title>The Global Catalogue of Microorganisms (GCM) 10K type strain sequencing project: providing services to taxonomists for standard genome sequencing and annotation.</title>
        <authorList>
            <consortium name="The Broad Institute Genomics Platform"/>
            <consortium name="The Broad Institute Genome Sequencing Center for Infectious Disease"/>
            <person name="Wu L."/>
            <person name="Ma J."/>
        </authorList>
    </citation>
    <scope>NUCLEOTIDE SEQUENCE [LARGE SCALE GENOMIC DNA]</scope>
    <source>
        <strain evidence="3">KCTC 42964</strain>
    </source>
</reference>
<evidence type="ECO:0000313" key="2">
    <source>
        <dbReference type="EMBL" id="MFC3227768.1"/>
    </source>
</evidence>
<gene>
    <name evidence="2" type="ORF">ACFOGJ_11030</name>
</gene>
<name>A0ABV7KZD1_9PROT</name>
<keyword evidence="3" id="KW-1185">Reference proteome</keyword>
<accession>A0ABV7KZD1</accession>
<evidence type="ECO:0000259" key="1">
    <source>
        <dbReference type="Pfam" id="PF12680"/>
    </source>
</evidence>
<evidence type="ECO:0000313" key="3">
    <source>
        <dbReference type="Proteomes" id="UP001595528"/>
    </source>
</evidence>
<dbReference type="SUPFAM" id="SSF54427">
    <property type="entry name" value="NTF2-like"/>
    <property type="match status" value="1"/>
</dbReference>
<dbReference type="RefSeq" id="WP_379900221.1">
    <property type="nucleotide sequence ID" value="NZ_JBHRTR010000025.1"/>
</dbReference>
<dbReference type="EMBL" id="JBHRTR010000025">
    <property type="protein sequence ID" value="MFC3227768.1"/>
    <property type="molecule type" value="Genomic_DNA"/>
</dbReference>
<proteinExistence type="predicted"/>